<dbReference type="InterPro" id="IPR036565">
    <property type="entry name" value="Mur-like_cat_sf"/>
</dbReference>
<protein>
    <recommendedName>
        <fullName evidence="5">Alanine racemase</fullName>
        <ecNumber evidence="5">5.1.1.1</ecNumber>
    </recommendedName>
</protein>
<keyword evidence="4 5" id="KW-0413">Isomerase</keyword>
<evidence type="ECO:0000256" key="5">
    <source>
        <dbReference type="HAMAP-Rule" id="MF_01201"/>
    </source>
</evidence>
<dbReference type="SUPFAM" id="SSF63418">
    <property type="entry name" value="MurE/MurF N-terminal domain"/>
    <property type="match status" value="1"/>
</dbReference>
<keyword evidence="3 5" id="KW-0663">Pyridoxal phosphate</keyword>
<sequence length="811" mass="91303">MNIVELARLLEAQIVGNIDAVNLETYGVSIDSRSLQHGTKTIFFALTGNNHNGHDFIPMLVEQGVRLFVVHKLPLLKYENVCFLVVSDSLRALQHFASYRRDLFTYPLIGITGSKGKTIVKEWLNFLLGSEYTIIKSPKSYNSQTGVALSLFGIQKQHDLGIFEAGISTVKEMDFLESMLRPTISVLTSIGDDHQEGFSDIEQKIDEKLLLFKNVNVGIVPYDEMILSRLKFVPRLVSWSFQNDSATVQFKYKKDGILEVLCDGIRFDVSVPFNDEASLQNMASCICTMLILNYSAEQIQTRIPNLYGIELRLQVKNGQNNCIVIDDSYNADFQSLKIALDFLEKHHKGGLKTVILSNVFQSGFGEEELYGKVKELLVANQITKFIGIGPAVSKYKEIFKGDTLYPNLDSFLQKFSVSDYHDETILIKGARSFRFDKIVNLLEEKTHETILEVDMDSIRHNLNFYRSKLNTETKVMVMVKAFGYGNGSVEVAKLLSHEKVDYLGVAFADEGIALRKAGIKIPIIVMNPEISAFPAMLAYELEPEIFSFKVLNAFLKLAREHNEHLYPIHLKIDTGMHRLGFFNSELLKVVEILKHTNVLEVKSVFSHLSSSDMPEYRDFTLSQIKIFKEACEVVKQGLNTNPIRHILNTSGIFNYTEHQMDMVRVGIGLYGVGNDEVENNQLLNVGTLKTIILQIRELDEGESVGYGRRFRTVKRTRIATIPIGYADGIHRSWGNGIGEVYINGEFASIVGSICMDMLMVDVTDVVCEEGDLVEIFGKHVSVSAIAAGTGTIPYEIMTSISQRVKRVFFES</sequence>
<dbReference type="InterPro" id="IPR036615">
    <property type="entry name" value="Mur_ligase_C_dom_sf"/>
</dbReference>
<dbReference type="HAMAP" id="MF_01201">
    <property type="entry name" value="Ala_racemase"/>
    <property type="match status" value="1"/>
</dbReference>
<dbReference type="InterPro" id="IPR009006">
    <property type="entry name" value="Ala_racemase/Decarboxylase_C"/>
</dbReference>
<dbReference type="Gene3D" id="3.40.1390.10">
    <property type="entry name" value="MurE/MurF, N-terminal domain"/>
    <property type="match status" value="1"/>
</dbReference>
<dbReference type="PANTHER" id="PTHR30511">
    <property type="entry name" value="ALANINE RACEMASE"/>
    <property type="match status" value="1"/>
</dbReference>
<feature type="active site" description="Proton acceptor; specific for D-alanine" evidence="5">
    <location>
        <position position="480"/>
    </location>
</feature>
<accession>A0A1I3MRC0</accession>
<dbReference type="InterPro" id="IPR029066">
    <property type="entry name" value="PLP-binding_barrel"/>
</dbReference>
<reference evidence="10" key="1">
    <citation type="submission" date="2016-10" db="EMBL/GenBank/DDBJ databases">
        <authorList>
            <person name="Varghese N."/>
            <person name="Submissions S."/>
        </authorList>
    </citation>
    <scope>NUCLEOTIDE SEQUENCE [LARGE SCALE GENOMIC DNA]</scope>
    <source>
        <strain evidence="10">DSM 26542</strain>
    </source>
</reference>
<feature type="binding site" evidence="5 7">
    <location>
        <position position="578"/>
    </location>
    <ligand>
        <name>substrate</name>
    </ligand>
</feature>
<dbReference type="InterPro" id="IPR035911">
    <property type="entry name" value="MurE/MurF_N"/>
</dbReference>
<dbReference type="NCBIfam" id="NF008897">
    <property type="entry name" value="PRK11930.1"/>
    <property type="match status" value="1"/>
</dbReference>
<dbReference type="CDD" id="cd00430">
    <property type="entry name" value="PLPDE_III_AR"/>
    <property type="match status" value="1"/>
</dbReference>
<comment type="pathway">
    <text evidence="5">Amino-acid biosynthesis; D-alanine biosynthesis; D-alanine from L-alanine: step 1/1.</text>
</comment>
<proteinExistence type="inferred from homology"/>
<dbReference type="InterPro" id="IPR013221">
    <property type="entry name" value="Mur_ligase_cen"/>
</dbReference>
<evidence type="ECO:0000256" key="4">
    <source>
        <dbReference type="ARBA" id="ARBA00023235"/>
    </source>
</evidence>
<evidence type="ECO:0000313" key="10">
    <source>
        <dbReference type="Proteomes" id="UP000243887"/>
    </source>
</evidence>
<comment type="function">
    <text evidence="5">Catalyzes the interconversion of L-alanine and D-alanine. May also act on other amino acids.</text>
</comment>
<dbReference type="Pfam" id="PF01225">
    <property type="entry name" value="Mur_ligase"/>
    <property type="match status" value="1"/>
</dbReference>
<dbReference type="GO" id="GO:0005829">
    <property type="term" value="C:cytosol"/>
    <property type="evidence" value="ECO:0007669"/>
    <property type="project" value="TreeGrafter"/>
</dbReference>
<dbReference type="AlphaFoldDB" id="A0A1I3MRC0"/>
<evidence type="ECO:0000256" key="2">
    <source>
        <dbReference type="ARBA" id="ARBA00001933"/>
    </source>
</evidence>
<dbReference type="GO" id="GO:0016881">
    <property type="term" value="F:acid-amino acid ligase activity"/>
    <property type="evidence" value="ECO:0007669"/>
    <property type="project" value="InterPro"/>
</dbReference>
<dbReference type="Gene3D" id="3.20.20.10">
    <property type="entry name" value="Alanine racemase"/>
    <property type="match status" value="1"/>
</dbReference>
<organism evidence="9 10">
    <name type="scientific">Myroides guanonis</name>
    <dbReference type="NCBI Taxonomy" id="1150112"/>
    <lineage>
        <taxon>Bacteria</taxon>
        <taxon>Pseudomonadati</taxon>
        <taxon>Bacteroidota</taxon>
        <taxon>Flavobacteriia</taxon>
        <taxon>Flavobacteriales</taxon>
        <taxon>Flavobacteriaceae</taxon>
        <taxon>Myroides</taxon>
    </lineage>
</organism>
<dbReference type="GO" id="GO:0030170">
    <property type="term" value="F:pyridoxal phosphate binding"/>
    <property type="evidence" value="ECO:0007669"/>
    <property type="project" value="UniProtKB-UniRule"/>
</dbReference>
<dbReference type="Gene3D" id="3.90.190.20">
    <property type="entry name" value="Mur ligase, C-terminal domain"/>
    <property type="match status" value="1"/>
</dbReference>
<dbReference type="Gene3D" id="2.40.37.10">
    <property type="entry name" value="Lyase, Ornithine Decarboxylase, Chain A, domain 1"/>
    <property type="match status" value="1"/>
</dbReference>
<dbReference type="Pfam" id="PF01168">
    <property type="entry name" value="Ala_racemase_N"/>
    <property type="match status" value="1"/>
</dbReference>
<dbReference type="Pfam" id="PF00842">
    <property type="entry name" value="Ala_racemase_C"/>
    <property type="match status" value="1"/>
</dbReference>
<dbReference type="NCBIfam" id="TIGR00492">
    <property type="entry name" value="alr"/>
    <property type="match status" value="1"/>
</dbReference>
<dbReference type="SUPFAM" id="SSF51419">
    <property type="entry name" value="PLP-binding barrel"/>
    <property type="match status" value="1"/>
</dbReference>
<dbReference type="SUPFAM" id="SSF53623">
    <property type="entry name" value="MurD-like peptide ligases, catalytic domain"/>
    <property type="match status" value="1"/>
</dbReference>
<dbReference type="PRINTS" id="PR00992">
    <property type="entry name" value="ALARACEMASE"/>
</dbReference>
<evidence type="ECO:0000256" key="3">
    <source>
        <dbReference type="ARBA" id="ARBA00022898"/>
    </source>
</evidence>
<evidence type="ECO:0000256" key="6">
    <source>
        <dbReference type="PIRSR" id="PIRSR600821-50"/>
    </source>
</evidence>
<dbReference type="InterPro" id="IPR001608">
    <property type="entry name" value="Ala_racemase_N"/>
</dbReference>
<comment type="cofactor">
    <cofactor evidence="2 5 6">
        <name>pyridoxal 5'-phosphate</name>
        <dbReference type="ChEBI" id="CHEBI:597326"/>
    </cofactor>
</comment>
<dbReference type="GO" id="GO:0008784">
    <property type="term" value="F:alanine racemase activity"/>
    <property type="evidence" value="ECO:0007669"/>
    <property type="project" value="UniProtKB-UniRule"/>
</dbReference>
<dbReference type="InterPro" id="IPR011079">
    <property type="entry name" value="Ala_racemase_C"/>
</dbReference>
<dbReference type="EMBL" id="FORU01000002">
    <property type="protein sequence ID" value="SFI99527.1"/>
    <property type="molecule type" value="Genomic_DNA"/>
</dbReference>
<dbReference type="FunFam" id="3.20.20.10:FF:000002">
    <property type="entry name" value="Alanine racemase"/>
    <property type="match status" value="1"/>
</dbReference>
<keyword evidence="9" id="KW-0436">Ligase</keyword>
<dbReference type="Proteomes" id="UP000243887">
    <property type="component" value="Unassembled WGS sequence"/>
</dbReference>
<dbReference type="InterPro" id="IPR000713">
    <property type="entry name" value="Mur_ligase_N"/>
</dbReference>
<dbReference type="EC" id="5.1.1.1" evidence="5"/>
<dbReference type="PANTHER" id="PTHR30511:SF0">
    <property type="entry name" value="ALANINE RACEMASE, CATABOLIC-RELATED"/>
    <property type="match status" value="1"/>
</dbReference>
<gene>
    <name evidence="9" type="ORF">SAMN04487893_102240</name>
</gene>
<feature type="binding site" evidence="5 7">
    <location>
        <position position="755"/>
    </location>
    <ligand>
        <name>substrate</name>
    </ligand>
</feature>
<dbReference type="STRING" id="1150112.SAMN04487893_102240"/>
<feature type="modified residue" description="N6-(pyridoxal phosphate)lysine" evidence="5 6">
    <location>
        <position position="480"/>
    </location>
</feature>
<dbReference type="SUPFAM" id="SSF53244">
    <property type="entry name" value="MurD-like peptide ligases, peptide-binding domain"/>
    <property type="match status" value="1"/>
</dbReference>
<dbReference type="InterPro" id="IPR000821">
    <property type="entry name" value="Ala_racemase"/>
</dbReference>
<feature type="domain" description="Alanine racemase C-terminal" evidence="8">
    <location>
        <begin position="685"/>
        <end position="809"/>
    </location>
</feature>
<name>A0A1I3MRC0_9FLAO</name>
<dbReference type="Pfam" id="PF08245">
    <property type="entry name" value="Mur_ligase_M"/>
    <property type="match status" value="1"/>
</dbReference>
<dbReference type="SUPFAM" id="SSF50621">
    <property type="entry name" value="Alanine racemase C-terminal domain-like"/>
    <property type="match status" value="1"/>
</dbReference>
<evidence type="ECO:0000313" key="9">
    <source>
        <dbReference type="EMBL" id="SFI99527.1"/>
    </source>
</evidence>
<dbReference type="SMART" id="SM01005">
    <property type="entry name" value="Ala_racemase_C"/>
    <property type="match status" value="1"/>
</dbReference>
<dbReference type="OrthoDB" id="9801978at2"/>
<feature type="active site" description="Proton acceptor; specific for L-alanine" evidence="5">
    <location>
        <position position="706"/>
    </location>
</feature>
<dbReference type="Gene3D" id="3.40.1190.10">
    <property type="entry name" value="Mur-like, catalytic domain"/>
    <property type="match status" value="1"/>
</dbReference>
<evidence type="ECO:0000256" key="1">
    <source>
        <dbReference type="ARBA" id="ARBA00000316"/>
    </source>
</evidence>
<dbReference type="RefSeq" id="WP_090678000.1">
    <property type="nucleotide sequence ID" value="NZ_FORU01000002.1"/>
</dbReference>
<dbReference type="GO" id="GO:0030632">
    <property type="term" value="P:D-alanine biosynthetic process"/>
    <property type="evidence" value="ECO:0007669"/>
    <property type="project" value="UniProtKB-UniRule"/>
</dbReference>
<dbReference type="UniPathway" id="UPA00042">
    <property type="reaction ID" value="UER00497"/>
</dbReference>
<evidence type="ECO:0000259" key="8">
    <source>
        <dbReference type="SMART" id="SM01005"/>
    </source>
</evidence>
<evidence type="ECO:0000256" key="7">
    <source>
        <dbReference type="PIRSR" id="PIRSR600821-52"/>
    </source>
</evidence>
<comment type="similarity">
    <text evidence="5">Belongs to the alanine racemase family.</text>
</comment>
<dbReference type="GO" id="GO:0005524">
    <property type="term" value="F:ATP binding"/>
    <property type="evidence" value="ECO:0007669"/>
    <property type="project" value="InterPro"/>
</dbReference>
<keyword evidence="10" id="KW-1185">Reference proteome</keyword>
<comment type="catalytic activity">
    <reaction evidence="1 5">
        <text>L-alanine = D-alanine</text>
        <dbReference type="Rhea" id="RHEA:20249"/>
        <dbReference type="ChEBI" id="CHEBI:57416"/>
        <dbReference type="ChEBI" id="CHEBI:57972"/>
        <dbReference type="EC" id="5.1.1.1"/>
    </reaction>
</comment>